<evidence type="ECO:0000256" key="1">
    <source>
        <dbReference type="SAM" id="MobiDB-lite"/>
    </source>
</evidence>
<name>A0A327XNK0_9RHOB</name>
<dbReference type="EMBL" id="QLMG01000058">
    <property type="protein sequence ID" value="RAK10400.1"/>
    <property type="molecule type" value="Genomic_DNA"/>
</dbReference>
<feature type="region of interest" description="Disordered" evidence="1">
    <location>
        <begin position="93"/>
        <end position="136"/>
    </location>
</feature>
<dbReference type="PANTHER" id="PTHR33375">
    <property type="entry name" value="CHROMOSOME-PARTITIONING PROTEIN PARB-RELATED"/>
    <property type="match status" value="1"/>
</dbReference>
<comment type="caution">
    <text evidence="2">The sequence shown here is derived from an EMBL/GenBank/DDBJ whole genome shotgun (WGS) entry which is preliminary data.</text>
</comment>
<organism evidence="2 3">
    <name type="scientific">Salipiger aestuarii</name>
    <dbReference type="NCBI Taxonomy" id="568098"/>
    <lineage>
        <taxon>Bacteria</taxon>
        <taxon>Pseudomonadati</taxon>
        <taxon>Pseudomonadota</taxon>
        <taxon>Alphaproteobacteria</taxon>
        <taxon>Rhodobacterales</taxon>
        <taxon>Roseobacteraceae</taxon>
        <taxon>Salipiger</taxon>
    </lineage>
</organism>
<dbReference type="Gene3D" id="3.90.1530.30">
    <property type="match status" value="1"/>
</dbReference>
<dbReference type="Proteomes" id="UP000249165">
    <property type="component" value="Unassembled WGS sequence"/>
</dbReference>
<dbReference type="GO" id="GO:0005694">
    <property type="term" value="C:chromosome"/>
    <property type="evidence" value="ECO:0007669"/>
    <property type="project" value="TreeGrafter"/>
</dbReference>
<sequence>MTMSQKITLSASRDIPFDKLVLSQSNVRRIKVGVSIEELAEHIARRTRLSSITVRPVLDEDGAETGMFEIPARGRRYRALELLVKQKPLIRVEDPGAPGRANASATASMQKPASSVIDTRQARTRRVNQSRTAARQMNPRAIHCPAGDLHGKSAERGNAGDVHRPDLVGPDDGRFPKKIGIDLVSRRWFRGIRLAIERLDAHALHHGGNVQPPDLEPFLNQQPLQHPTAREGELHVQLVDPAHQLQIGVRHRALPRLIASTLVSRSTLSVHPGTS</sequence>
<accession>A0A327XNK0</accession>
<dbReference type="SUPFAM" id="SSF110849">
    <property type="entry name" value="ParB/Sulfiredoxin"/>
    <property type="match status" value="1"/>
</dbReference>
<dbReference type="PANTHER" id="PTHR33375:SF7">
    <property type="entry name" value="CHROMOSOME 2-PARTITIONING PROTEIN PARB-RELATED"/>
    <property type="match status" value="1"/>
</dbReference>
<dbReference type="FunFam" id="3.90.1530.30:FF:000002">
    <property type="entry name" value="Chromosome partitioning protein ParB"/>
    <property type="match status" value="1"/>
</dbReference>
<evidence type="ECO:0000313" key="2">
    <source>
        <dbReference type="EMBL" id="RAK10400.1"/>
    </source>
</evidence>
<protein>
    <recommendedName>
        <fullName evidence="4">ParB-like nuclease family protein</fullName>
    </recommendedName>
</protein>
<keyword evidence="3" id="KW-1185">Reference proteome</keyword>
<reference evidence="2 3" key="1">
    <citation type="submission" date="2018-06" db="EMBL/GenBank/DDBJ databases">
        <title>Genomic Encyclopedia of Archaeal and Bacterial Type Strains, Phase II (KMG-II): from individual species to whole genera.</title>
        <authorList>
            <person name="Goeker M."/>
        </authorList>
    </citation>
    <scope>NUCLEOTIDE SEQUENCE [LARGE SCALE GENOMIC DNA]</scope>
    <source>
        <strain evidence="2 3">DSM 22011</strain>
    </source>
</reference>
<feature type="compositionally biased region" description="Polar residues" evidence="1">
    <location>
        <begin position="103"/>
        <end position="118"/>
    </location>
</feature>
<evidence type="ECO:0008006" key="4">
    <source>
        <dbReference type="Google" id="ProtNLM"/>
    </source>
</evidence>
<proteinExistence type="predicted"/>
<dbReference type="InterPro" id="IPR050336">
    <property type="entry name" value="Chromosome_partition/occlusion"/>
</dbReference>
<dbReference type="GO" id="GO:0007059">
    <property type="term" value="P:chromosome segregation"/>
    <property type="evidence" value="ECO:0007669"/>
    <property type="project" value="TreeGrafter"/>
</dbReference>
<dbReference type="AlphaFoldDB" id="A0A327XNK0"/>
<gene>
    <name evidence="2" type="ORF">ATI53_10582</name>
</gene>
<evidence type="ECO:0000313" key="3">
    <source>
        <dbReference type="Proteomes" id="UP000249165"/>
    </source>
</evidence>
<dbReference type="InterPro" id="IPR036086">
    <property type="entry name" value="ParB/Sulfiredoxin_sf"/>
</dbReference>